<evidence type="ECO:0000313" key="2">
    <source>
        <dbReference type="EMBL" id="CUS31669.1"/>
    </source>
</evidence>
<name>A0A0S4L2D9_9BACT</name>
<evidence type="ECO:0000313" key="3">
    <source>
        <dbReference type="Proteomes" id="UP000198736"/>
    </source>
</evidence>
<dbReference type="OrthoDB" id="9794742at2"/>
<sequence length="109" mass="12417">MKLSAETVISEDKLVRYLLVPQLRGDKSSFLRRSGYELSNAAHLLRDMRDQILPLDAIPLERNQFGQYYEIRGALKGPNGTILSVRTIWMTEHLSGTTKFITLIPDNGR</sequence>
<dbReference type="Pfam" id="PF21814">
    <property type="entry name" value="DUF6883"/>
    <property type="match status" value="1"/>
</dbReference>
<dbReference type="AlphaFoldDB" id="A0A0S4L2D9"/>
<proteinExistence type="predicted"/>
<organism evidence="2 3">
    <name type="scientific">Candidatus Nitrospira nitrificans</name>
    <dbReference type="NCBI Taxonomy" id="1742973"/>
    <lineage>
        <taxon>Bacteria</taxon>
        <taxon>Pseudomonadati</taxon>
        <taxon>Nitrospirota</taxon>
        <taxon>Nitrospiria</taxon>
        <taxon>Nitrospirales</taxon>
        <taxon>Nitrospiraceae</taxon>
        <taxon>Nitrospira</taxon>
    </lineage>
</organism>
<dbReference type="EMBL" id="CZPZ01000001">
    <property type="protein sequence ID" value="CUS31669.1"/>
    <property type="molecule type" value="Genomic_DNA"/>
</dbReference>
<accession>A0A0S4L2D9</accession>
<protein>
    <recommendedName>
        <fullName evidence="1">DUF6883 domain-containing protein</fullName>
    </recommendedName>
</protein>
<feature type="domain" description="DUF6883" evidence="1">
    <location>
        <begin position="7"/>
        <end position="105"/>
    </location>
</feature>
<dbReference type="STRING" id="1742973.COMA2_10227"/>
<evidence type="ECO:0000259" key="1">
    <source>
        <dbReference type="Pfam" id="PF21814"/>
    </source>
</evidence>
<dbReference type="RefSeq" id="WP_090893874.1">
    <property type="nucleotide sequence ID" value="NZ_CZPZ01000001.1"/>
</dbReference>
<reference evidence="3" key="1">
    <citation type="submission" date="2015-10" db="EMBL/GenBank/DDBJ databases">
        <authorList>
            <person name="Luecker S."/>
            <person name="Luecker S."/>
        </authorList>
    </citation>
    <scope>NUCLEOTIDE SEQUENCE [LARGE SCALE GENOMIC DNA]</scope>
</reference>
<dbReference type="Proteomes" id="UP000198736">
    <property type="component" value="Unassembled WGS sequence"/>
</dbReference>
<keyword evidence="3" id="KW-1185">Reference proteome</keyword>
<dbReference type="InterPro" id="IPR049250">
    <property type="entry name" value="DUF6883"/>
</dbReference>
<gene>
    <name evidence="2" type="ORF">COMA2_10227</name>
</gene>